<feature type="compositionally biased region" description="Basic residues" evidence="1">
    <location>
        <begin position="535"/>
        <end position="545"/>
    </location>
</feature>
<comment type="caution">
    <text evidence="2">The sequence shown here is derived from an EMBL/GenBank/DDBJ whole genome shotgun (WGS) entry which is preliminary data.</text>
</comment>
<accession>A0ABQ4DPW0</accession>
<feature type="compositionally biased region" description="Basic and acidic residues" evidence="1">
    <location>
        <begin position="206"/>
        <end position="221"/>
    </location>
</feature>
<evidence type="ECO:0000313" key="3">
    <source>
        <dbReference type="Proteomes" id="UP000614741"/>
    </source>
</evidence>
<sequence length="545" mass="60202">MKARRAGQSWPMTSSTGISRIIYKPPPLTSAQKVRRARAWAESDVVSRLVTARMHNVGRHRAYPLDAIAAGMFLHALSSPTAFTLAGVTRTLLSASPSDRFALGFPPKTVIRYRPVLSGFHALEDALGVGFFVPHDHELTADPETGEVDECPEGCPFAPASLDEVATGLVQASIPSTWTPPSVVAIDGTDVESAYRARTTNTGTDADDRPAADPDARWAKRTGTDRRPSELYFGYEAHIATYAPEPAGEPLPQLAAGLAMRPGVRDRAGAALGILDALRHVKEVLLDRGYTTSRAENLARPLRERGIAVTMDLHSTQRGVRPGPIAGSLWIDGALYSDALPEPLRQLEPPKIGDTATQKARARELFDKREAYRFTALARHRDERGSQRWKGPALAGHLRCPNTPASMRLGRYLPTARCLRGGNCACGNTVTVRDTDLERDRQPLAWQSTRWALSFNRRSLIEGLNAQLRYQVRNVNRGYFRVPGLVATTLLMAVTLAAHNIERLRGWHLARHQPDPWQVELGEEPSTEPMDRHTWTKGRRRPYRG</sequence>
<organism evidence="2 3">
    <name type="scientific">Cellulomonas phragmiteti</name>
    <dbReference type="NCBI Taxonomy" id="478780"/>
    <lineage>
        <taxon>Bacteria</taxon>
        <taxon>Bacillati</taxon>
        <taxon>Actinomycetota</taxon>
        <taxon>Actinomycetes</taxon>
        <taxon>Micrococcales</taxon>
        <taxon>Cellulomonadaceae</taxon>
        <taxon>Cellulomonas</taxon>
    </lineage>
</organism>
<feature type="region of interest" description="Disordered" evidence="1">
    <location>
        <begin position="519"/>
        <end position="545"/>
    </location>
</feature>
<keyword evidence="3" id="KW-1185">Reference proteome</keyword>
<dbReference type="Proteomes" id="UP000614741">
    <property type="component" value="Unassembled WGS sequence"/>
</dbReference>
<gene>
    <name evidence="2" type="ORF">Cph01nite_31450</name>
</gene>
<evidence type="ECO:0000313" key="2">
    <source>
        <dbReference type="EMBL" id="GIG41383.1"/>
    </source>
</evidence>
<reference evidence="2 3" key="1">
    <citation type="submission" date="2021-01" db="EMBL/GenBank/DDBJ databases">
        <title>Whole genome shotgun sequence of Cellulomonas phragmiteti NBRC 110785.</title>
        <authorList>
            <person name="Komaki H."/>
            <person name="Tamura T."/>
        </authorList>
    </citation>
    <scope>NUCLEOTIDE SEQUENCE [LARGE SCALE GENOMIC DNA]</scope>
    <source>
        <strain evidence="2 3">NBRC 110785</strain>
    </source>
</reference>
<proteinExistence type="predicted"/>
<evidence type="ECO:0000256" key="1">
    <source>
        <dbReference type="SAM" id="MobiDB-lite"/>
    </source>
</evidence>
<feature type="region of interest" description="Disordered" evidence="1">
    <location>
        <begin position="198"/>
        <end position="221"/>
    </location>
</feature>
<evidence type="ECO:0008006" key="4">
    <source>
        <dbReference type="Google" id="ProtNLM"/>
    </source>
</evidence>
<name>A0ABQ4DPW0_9CELL</name>
<protein>
    <recommendedName>
        <fullName evidence="4">Transposase DDE domain-containing protein</fullName>
    </recommendedName>
</protein>
<dbReference type="EMBL" id="BONP01000025">
    <property type="protein sequence ID" value="GIG41383.1"/>
    <property type="molecule type" value="Genomic_DNA"/>
</dbReference>